<evidence type="ECO:0000256" key="2">
    <source>
        <dbReference type="ARBA" id="ARBA00022670"/>
    </source>
</evidence>
<organism evidence="5 6">
    <name type="scientific">Leuconostoc fallax</name>
    <dbReference type="NCBI Taxonomy" id="1251"/>
    <lineage>
        <taxon>Bacteria</taxon>
        <taxon>Bacillati</taxon>
        <taxon>Bacillota</taxon>
        <taxon>Bacilli</taxon>
        <taxon>Lactobacillales</taxon>
        <taxon>Lactobacillaceae</taxon>
        <taxon>Leuconostoc</taxon>
    </lineage>
</organism>
<evidence type="ECO:0000256" key="4">
    <source>
        <dbReference type="ARBA" id="ARBA00022825"/>
    </source>
</evidence>
<dbReference type="PANTHER" id="PTHR43343:SF3">
    <property type="entry name" value="PROTEASE DO-LIKE 8, CHLOROPLASTIC"/>
    <property type="match status" value="1"/>
</dbReference>
<keyword evidence="2" id="KW-0645">Protease</keyword>
<comment type="caution">
    <text evidence="5">The sequence shown here is derived from an EMBL/GenBank/DDBJ whole genome shotgun (WGS) entry which is preliminary data.</text>
</comment>
<evidence type="ECO:0000256" key="1">
    <source>
        <dbReference type="ARBA" id="ARBA00010541"/>
    </source>
</evidence>
<keyword evidence="4" id="KW-0720">Serine protease</keyword>
<dbReference type="InterPro" id="IPR001940">
    <property type="entry name" value="Peptidase_S1C"/>
</dbReference>
<evidence type="ECO:0000256" key="3">
    <source>
        <dbReference type="ARBA" id="ARBA00022801"/>
    </source>
</evidence>
<dbReference type="GO" id="GO:0004252">
    <property type="term" value="F:serine-type endopeptidase activity"/>
    <property type="evidence" value="ECO:0007669"/>
    <property type="project" value="InterPro"/>
</dbReference>
<dbReference type="InterPro" id="IPR051201">
    <property type="entry name" value="Chloro_Bact_Ser_Proteases"/>
</dbReference>
<evidence type="ECO:0000313" key="5">
    <source>
        <dbReference type="EMBL" id="TDG69387.1"/>
    </source>
</evidence>
<comment type="similarity">
    <text evidence="1">Belongs to the peptidase S1C family.</text>
</comment>
<dbReference type="RefSeq" id="WP_010006937.1">
    <property type="nucleotide sequence ID" value="NZ_JAGYGP010000006.1"/>
</dbReference>
<keyword evidence="6" id="KW-1185">Reference proteome</keyword>
<evidence type="ECO:0000313" key="6">
    <source>
        <dbReference type="Proteomes" id="UP000295681"/>
    </source>
</evidence>
<dbReference type="Gene3D" id="2.40.10.10">
    <property type="entry name" value="Trypsin-like serine proteases"/>
    <property type="match status" value="2"/>
</dbReference>
<dbReference type="AlphaFoldDB" id="A0A4R5NAZ2"/>
<dbReference type="PANTHER" id="PTHR43343">
    <property type="entry name" value="PEPTIDASE S12"/>
    <property type="match status" value="1"/>
</dbReference>
<reference evidence="5 6" key="1">
    <citation type="journal article" date="2019" name="Appl. Microbiol. Biotechnol.">
        <title>Uncovering carbohydrate metabolism through a genotype-phenotype association study of 56 lactic acid bacteria genomes.</title>
        <authorList>
            <person name="Buron-Moles G."/>
            <person name="Chailyan A."/>
            <person name="Dolejs I."/>
            <person name="Forster J."/>
            <person name="Miks M.H."/>
        </authorList>
    </citation>
    <scope>NUCLEOTIDE SEQUENCE [LARGE SCALE GENOMIC DNA]</scope>
    <source>
        <strain evidence="5 6">ATCC 700006</strain>
    </source>
</reference>
<name>A0A4R5NAZ2_9LACO</name>
<dbReference type="InterPro" id="IPR009003">
    <property type="entry name" value="Peptidase_S1_PA"/>
</dbReference>
<dbReference type="SUPFAM" id="SSF50494">
    <property type="entry name" value="Trypsin-like serine proteases"/>
    <property type="match status" value="1"/>
</dbReference>
<dbReference type="InterPro" id="IPR043504">
    <property type="entry name" value="Peptidase_S1_PA_chymotrypsin"/>
</dbReference>
<dbReference type="EMBL" id="PUFI01000005">
    <property type="protein sequence ID" value="TDG69387.1"/>
    <property type="molecule type" value="Genomic_DNA"/>
</dbReference>
<dbReference type="Proteomes" id="UP000295681">
    <property type="component" value="Unassembled WGS sequence"/>
</dbReference>
<protein>
    <submittedName>
        <fullName evidence="5">Uncharacterized protein</fullName>
    </submittedName>
</protein>
<accession>A0A4R5NAZ2</accession>
<gene>
    <name evidence="5" type="ORF">C5L23_000849</name>
</gene>
<proteinExistence type="inferred from homology"/>
<dbReference type="GO" id="GO:0006508">
    <property type="term" value="P:proteolysis"/>
    <property type="evidence" value="ECO:0007669"/>
    <property type="project" value="UniProtKB-KW"/>
</dbReference>
<keyword evidence="3" id="KW-0378">Hydrolase</keyword>
<dbReference type="PRINTS" id="PR00834">
    <property type="entry name" value="PROTEASES2C"/>
</dbReference>
<sequence length="282" mass="29322">MTKKAFLLVALVAAVIGGLVVYTGLQPNSWFQKSFVSNKASNHTGVTKVSTVSYTSEDNATTAYNKVKNAVVTVQNLQQKQSAQWGLTVGNASDDSSNLTTASEGSGVVYKIKGDTAYIITNRHVVASSAKLQLISAAGKKATATIVGTDTTKDLAVLRTSAKHFKTAATFADVKKLQSGQQVLAIGSPLGSEYATSLTSGIISATRRQLVVNSQGTKATVIQTDAAINSGNSGGPLINLKGEVVGINSMKLANSTDGTSVEGMGFSIPADIVQTFINKTEK</sequence>
<dbReference type="Pfam" id="PF13365">
    <property type="entry name" value="Trypsin_2"/>
    <property type="match status" value="1"/>
</dbReference>
<dbReference type="STRING" id="907931.GCA_000165675_01679"/>